<dbReference type="SMART" id="SM00066">
    <property type="entry name" value="GAL4"/>
    <property type="match status" value="1"/>
</dbReference>
<sequence length="183" mass="20261">MRVSTACQACRSRRRKCDTPHFGAPCNYCSERGIQCTRDTSTTLPSSKNNKSIVSSGLQLRDIAAQSSQSFQDALPPLPICLELVNLYFDFIHDQFHSLFHRPSMIEDVEKGVASPVIVLAMLALSARFSTNSFFSSINPRERSDDFARESSRLLNLRDVSLSTVQACVLLGAFSITRGEAHA</sequence>
<dbReference type="CDD" id="cd12148">
    <property type="entry name" value="fungal_TF_MHR"/>
    <property type="match status" value="1"/>
</dbReference>
<dbReference type="Proteomes" id="UP000070700">
    <property type="component" value="Unassembled WGS sequence"/>
</dbReference>
<dbReference type="InParanoid" id="A0A194XCJ3"/>
<dbReference type="GO" id="GO:0008270">
    <property type="term" value="F:zinc ion binding"/>
    <property type="evidence" value="ECO:0007669"/>
    <property type="project" value="InterPro"/>
</dbReference>
<keyword evidence="5" id="KW-0539">Nucleus</keyword>
<accession>A0A194XCJ3</accession>
<evidence type="ECO:0000313" key="8">
    <source>
        <dbReference type="Proteomes" id="UP000070700"/>
    </source>
</evidence>
<dbReference type="SUPFAM" id="SSF57701">
    <property type="entry name" value="Zn2/Cys6 DNA-binding domain"/>
    <property type="match status" value="1"/>
</dbReference>
<dbReference type="PROSITE" id="PS00463">
    <property type="entry name" value="ZN2_CY6_FUNGAL_1"/>
    <property type="match status" value="1"/>
</dbReference>
<evidence type="ECO:0000313" key="7">
    <source>
        <dbReference type="EMBL" id="KUJ17890.1"/>
    </source>
</evidence>
<dbReference type="Gene3D" id="4.10.240.10">
    <property type="entry name" value="Zn(2)-C6 fungal-type DNA-binding domain"/>
    <property type="match status" value="1"/>
</dbReference>
<dbReference type="CDD" id="cd00067">
    <property type="entry name" value="GAL4"/>
    <property type="match status" value="1"/>
</dbReference>
<dbReference type="GO" id="GO:0005634">
    <property type="term" value="C:nucleus"/>
    <property type="evidence" value="ECO:0007669"/>
    <property type="project" value="UniProtKB-SubCell"/>
</dbReference>
<dbReference type="InterPro" id="IPR007219">
    <property type="entry name" value="XnlR_reg_dom"/>
</dbReference>
<dbReference type="PROSITE" id="PS50048">
    <property type="entry name" value="ZN2_CY6_FUNGAL_2"/>
    <property type="match status" value="1"/>
</dbReference>
<dbReference type="Pfam" id="PF04082">
    <property type="entry name" value="Fungal_trans"/>
    <property type="match status" value="1"/>
</dbReference>
<dbReference type="AlphaFoldDB" id="A0A194XCJ3"/>
<dbReference type="Pfam" id="PF00172">
    <property type="entry name" value="Zn_clus"/>
    <property type="match status" value="1"/>
</dbReference>
<keyword evidence="4" id="KW-0804">Transcription</keyword>
<name>A0A194XCJ3_MOLSC</name>
<dbReference type="InterPro" id="IPR036864">
    <property type="entry name" value="Zn2-C6_fun-type_DNA-bd_sf"/>
</dbReference>
<evidence type="ECO:0000259" key="6">
    <source>
        <dbReference type="PROSITE" id="PS50048"/>
    </source>
</evidence>
<protein>
    <recommendedName>
        <fullName evidence="6">Zn(2)-C6 fungal-type domain-containing protein</fullName>
    </recommendedName>
</protein>
<dbReference type="RefSeq" id="XP_018072245.1">
    <property type="nucleotide sequence ID" value="XM_018214774.1"/>
</dbReference>
<dbReference type="InterPro" id="IPR001138">
    <property type="entry name" value="Zn2Cys6_DnaBD"/>
</dbReference>
<dbReference type="InterPro" id="IPR050815">
    <property type="entry name" value="TF_fung"/>
</dbReference>
<evidence type="ECO:0000256" key="3">
    <source>
        <dbReference type="ARBA" id="ARBA00023015"/>
    </source>
</evidence>
<comment type="subcellular location">
    <subcellularLocation>
        <location evidence="1">Nucleus</location>
    </subcellularLocation>
</comment>
<dbReference type="GeneID" id="28824500"/>
<dbReference type="KEGG" id="psco:LY89DRAFT_683879"/>
<keyword evidence="8" id="KW-1185">Reference proteome</keyword>
<dbReference type="OrthoDB" id="1924787at2759"/>
<dbReference type="GO" id="GO:0006351">
    <property type="term" value="P:DNA-templated transcription"/>
    <property type="evidence" value="ECO:0007669"/>
    <property type="project" value="InterPro"/>
</dbReference>
<feature type="domain" description="Zn(2)-C6 fungal-type" evidence="6">
    <location>
        <begin position="6"/>
        <end position="38"/>
    </location>
</feature>
<dbReference type="GO" id="GO:0000981">
    <property type="term" value="F:DNA-binding transcription factor activity, RNA polymerase II-specific"/>
    <property type="evidence" value="ECO:0007669"/>
    <property type="project" value="InterPro"/>
</dbReference>
<reference evidence="7 8" key="1">
    <citation type="submission" date="2015-10" db="EMBL/GenBank/DDBJ databases">
        <title>Full genome of DAOMC 229536 Phialocephala scopiformis, a fungal endophyte of spruce producing the potent anti-insectan compound rugulosin.</title>
        <authorList>
            <consortium name="DOE Joint Genome Institute"/>
            <person name="Walker A.K."/>
            <person name="Frasz S.L."/>
            <person name="Seifert K.A."/>
            <person name="Miller J.D."/>
            <person name="Mondo S.J."/>
            <person name="Labutti K."/>
            <person name="Lipzen A."/>
            <person name="Dockter R."/>
            <person name="Kennedy M."/>
            <person name="Grigoriev I.V."/>
            <person name="Spatafora J.W."/>
        </authorList>
    </citation>
    <scope>NUCLEOTIDE SEQUENCE [LARGE SCALE GENOMIC DNA]</scope>
    <source>
        <strain evidence="7 8">CBS 120377</strain>
    </source>
</reference>
<proteinExistence type="predicted"/>
<keyword evidence="2" id="KW-0479">Metal-binding</keyword>
<dbReference type="EMBL" id="KQ947413">
    <property type="protein sequence ID" value="KUJ17890.1"/>
    <property type="molecule type" value="Genomic_DNA"/>
</dbReference>
<dbReference type="PANTHER" id="PTHR47338">
    <property type="entry name" value="ZN(II)2CYS6 TRANSCRIPTION FACTOR (EUROFUNG)-RELATED"/>
    <property type="match status" value="1"/>
</dbReference>
<evidence type="ECO:0000256" key="5">
    <source>
        <dbReference type="ARBA" id="ARBA00023242"/>
    </source>
</evidence>
<evidence type="ECO:0000256" key="2">
    <source>
        <dbReference type="ARBA" id="ARBA00022723"/>
    </source>
</evidence>
<keyword evidence="3" id="KW-0805">Transcription regulation</keyword>
<organism evidence="7 8">
    <name type="scientific">Mollisia scopiformis</name>
    <name type="common">Conifer needle endophyte fungus</name>
    <name type="synonym">Phialocephala scopiformis</name>
    <dbReference type="NCBI Taxonomy" id="149040"/>
    <lineage>
        <taxon>Eukaryota</taxon>
        <taxon>Fungi</taxon>
        <taxon>Dikarya</taxon>
        <taxon>Ascomycota</taxon>
        <taxon>Pezizomycotina</taxon>
        <taxon>Leotiomycetes</taxon>
        <taxon>Helotiales</taxon>
        <taxon>Mollisiaceae</taxon>
        <taxon>Mollisia</taxon>
    </lineage>
</organism>
<evidence type="ECO:0000256" key="1">
    <source>
        <dbReference type="ARBA" id="ARBA00004123"/>
    </source>
</evidence>
<evidence type="ECO:0000256" key="4">
    <source>
        <dbReference type="ARBA" id="ARBA00023163"/>
    </source>
</evidence>
<gene>
    <name evidence="7" type="ORF">LY89DRAFT_683879</name>
</gene>
<dbReference type="PANTHER" id="PTHR47338:SF16">
    <property type="entry name" value="TRANSCRIPTION FACTOR, PUTATIVE (AFU_ORTHOLOGUE AFUA_2G09360)-RELATED"/>
    <property type="match status" value="1"/>
</dbReference>
<dbReference type="GO" id="GO:0003677">
    <property type="term" value="F:DNA binding"/>
    <property type="evidence" value="ECO:0007669"/>
    <property type="project" value="InterPro"/>
</dbReference>